<dbReference type="OrthoDB" id="5970923at2759"/>
<comment type="caution">
    <text evidence="2">The sequence shown here is derived from an EMBL/GenBank/DDBJ whole genome shotgun (WGS) entry which is preliminary data.</text>
</comment>
<evidence type="ECO:0000256" key="1">
    <source>
        <dbReference type="SAM" id="MobiDB-lite"/>
    </source>
</evidence>
<dbReference type="EMBL" id="UYJE01005903">
    <property type="protein sequence ID" value="VDI41472.1"/>
    <property type="molecule type" value="Genomic_DNA"/>
</dbReference>
<dbReference type="AlphaFoldDB" id="A0A8B6EX94"/>
<gene>
    <name evidence="2" type="ORF">MGAL_10B016491</name>
</gene>
<evidence type="ECO:0000313" key="2">
    <source>
        <dbReference type="EMBL" id="VDI41472.1"/>
    </source>
</evidence>
<proteinExistence type="predicted"/>
<feature type="region of interest" description="Disordered" evidence="1">
    <location>
        <begin position="1"/>
        <end position="29"/>
    </location>
</feature>
<accession>A0A8B6EX94</accession>
<organism evidence="2 3">
    <name type="scientific">Mytilus galloprovincialis</name>
    <name type="common">Mediterranean mussel</name>
    <dbReference type="NCBI Taxonomy" id="29158"/>
    <lineage>
        <taxon>Eukaryota</taxon>
        <taxon>Metazoa</taxon>
        <taxon>Spiralia</taxon>
        <taxon>Lophotrochozoa</taxon>
        <taxon>Mollusca</taxon>
        <taxon>Bivalvia</taxon>
        <taxon>Autobranchia</taxon>
        <taxon>Pteriomorphia</taxon>
        <taxon>Mytilida</taxon>
        <taxon>Mytiloidea</taxon>
        <taxon>Mytilidae</taxon>
        <taxon>Mytilinae</taxon>
        <taxon>Mytilus</taxon>
    </lineage>
</organism>
<dbReference type="Proteomes" id="UP000596742">
    <property type="component" value="Unassembled WGS sequence"/>
</dbReference>
<name>A0A8B6EX94_MYTGA</name>
<feature type="compositionally biased region" description="Low complexity" evidence="1">
    <location>
        <begin position="1"/>
        <end position="15"/>
    </location>
</feature>
<sequence>MGSSSSKNGHSNNGKVLQNQPVQPTQPPYNGIPCDYQFLRIDIPFTIQMNLSFLSNPNMQLTTSDPNAYVPHLTQMYDLGYRLMSFQLTPGSIQSSGFMTMSSTTTLRAQAIFRKNEPKFQPDERFSLQVIKSSIESGTFLTGVHSMSHTSSQTQTQTQHLYQMINDYACRGCRLRCIEITGCHRPPQDLNMYGPQTMGVGSGMAYGQGHMHSRSRIYGVDLFFEIPQHPSPELYQYQAVPLKFTAQFDVSMGFGTPNQNWVLQLDWQGVMNQYLGTGWRLIEVFNDMSADTSSGMTGLVSSSTTSVLNIIFIFEKSQSRLNDNTPMYEGTMVEYQAPGSVSAGIGTSTMVIDTNWDNVIENMGNQGWELITILQTPATTTKMQFLGASMTSLMWMFFQRQIVSASLPPFGFDPPAPVLPYKQ</sequence>
<protein>
    <submittedName>
        <fullName evidence="2">Uncharacterized protein</fullName>
    </submittedName>
</protein>
<keyword evidence="3" id="KW-1185">Reference proteome</keyword>
<evidence type="ECO:0000313" key="3">
    <source>
        <dbReference type="Proteomes" id="UP000596742"/>
    </source>
</evidence>
<reference evidence="2" key="1">
    <citation type="submission" date="2018-11" db="EMBL/GenBank/DDBJ databases">
        <authorList>
            <person name="Alioto T."/>
            <person name="Alioto T."/>
        </authorList>
    </citation>
    <scope>NUCLEOTIDE SEQUENCE</scope>
</reference>